<dbReference type="InterPro" id="IPR026268">
    <property type="entry name" value="RseC"/>
</dbReference>
<keyword evidence="1" id="KW-0472">Membrane</keyword>
<keyword evidence="1" id="KW-1133">Transmembrane helix</keyword>
<feature type="transmembrane region" description="Helical" evidence="1">
    <location>
        <begin position="83"/>
        <end position="100"/>
    </location>
</feature>
<dbReference type="PIRSF" id="PIRSF004923">
    <property type="entry name" value="RseC"/>
    <property type="match status" value="1"/>
</dbReference>
<dbReference type="AlphaFoldDB" id="A0A329EBP4"/>
<accession>A0A329EBP4</accession>
<evidence type="ECO:0000313" key="4">
    <source>
        <dbReference type="Proteomes" id="UP000236547"/>
    </source>
</evidence>
<dbReference type="Proteomes" id="UP000248729">
    <property type="component" value="Unassembled WGS sequence"/>
</dbReference>
<dbReference type="RefSeq" id="WP_102968038.1">
    <property type="nucleotide sequence ID" value="NZ_POSM01000006.1"/>
</dbReference>
<dbReference type="Pfam" id="PF04246">
    <property type="entry name" value="RseC_MucC"/>
    <property type="match status" value="1"/>
</dbReference>
<dbReference type="InterPro" id="IPR007359">
    <property type="entry name" value="SigmaE_reg_RseC_MucC"/>
</dbReference>
<dbReference type="PANTHER" id="PTHR35867">
    <property type="entry name" value="PROTEIN RSEC"/>
    <property type="match status" value="1"/>
</dbReference>
<gene>
    <name evidence="2" type="ORF">C1O25_06080</name>
    <name evidence="3" type="ORF">DET48_10531</name>
</gene>
<evidence type="ECO:0000313" key="2">
    <source>
        <dbReference type="EMBL" id="PNI01885.1"/>
    </source>
</evidence>
<keyword evidence="4" id="KW-1185">Reference proteome</keyword>
<dbReference type="EMBL" id="POSM01000006">
    <property type="protein sequence ID" value="PNI01885.1"/>
    <property type="molecule type" value="Genomic_DNA"/>
</dbReference>
<feature type="transmembrane region" description="Helical" evidence="1">
    <location>
        <begin position="106"/>
        <end position="130"/>
    </location>
</feature>
<evidence type="ECO:0000313" key="3">
    <source>
        <dbReference type="EMBL" id="RAS66480.1"/>
    </source>
</evidence>
<reference evidence="2 4" key="1">
    <citation type="submission" date="2018-01" db="EMBL/GenBank/DDBJ databases">
        <title>Draft genome sequences of six Vibrio diazotrophicus strains isolated from deep-sea sediments of the Baltic Sea.</title>
        <authorList>
            <person name="Castillo D."/>
            <person name="Vandieken V."/>
            <person name="Chiang O."/>
            <person name="Middelboe M."/>
        </authorList>
    </citation>
    <scope>NUCLEOTIDE SEQUENCE [LARGE SCALE GENOMIC DNA]</scope>
    <source>
        <strain evidence="2 4">65.10M</strain>
    </source>
</reference>
<dbReference type="EMBL" id="QLTR01000005">
    <property type="protein sequence ID" value="RAS66480.1"/>
    <property type="molecule type" value="Genomic_DNA"/>
</dbReference>
<comment type="caution">
    <text evidence="3">The sequence shown here is derived from an EMBL/GenBank/DDBJ whole genome shotgun (WGS) entry which is preliminary data.</text>
</comment>
<keyword evidence="1" id="KW-0812">Transmembrane</keyword>
<name>A0A329EBP4_VIBDI</name>
<reference evidence="3 5" key="2">
    <citation type="submission" date="2018-06" db="EMBL/GenBank/DDBJ databases">
        <title>Freshwater and sediment microbial communities from various areas in North America, analyzing microbe dynamics in response to fracking.</title>
        <authorList>
            <person name="Lamendella R."/>
        </authorList>
    </citation>
    <scope>NUCLEOTIDE SEQUENCE [LARGE SCALE GENOMIC DNA]</scope>
    <source>
        <strain evidence="3 5">99A</strain>
    </source>
</reference>
<organism evidence="3 5">
    <name type="scientific">Vibrio diazotrophicus</name>
    <dbReference type="NCBI Taxonomy" id="685"/>
    <lineage>
        <taxon>Bacteria</taxon>
        <taxon>Pseudomonadati</taxon>
        <taxon>Pseudomonadota</taxon>
        <taxon>Gammaproteobacteria</taxon>
        <taxon>Vibrionales</taxon>
        <taxon>Vibrionaceae</taxon>
        <taxon>Vibrio</taxon>
    </lineage>
</organism>
<sequence length="156" mass="16696">MMTALATVMAVQTKEQGFHVELSCEQKTSCSSCSSAKSCGTGIVSKAIGGKSLRWHLDTDKSVSQGQVIEIGFPEKSLLQSAALVYLVPLLMMILGAWLADSWLAPMLGMGEGIIILTSLVFIGLGIRLAKTWSGSLEKRTEQEVVLLRVLGEPIA</sequence>
<protein>
    <submittedName>
        <fullName evidence="3">RseC/MucC-like positive regulator of sigma(E)</fullName>
    </submittedName>
    <submittedName>
        <fullName evidence="2">Transcriptional regulator</fullName>
    </submittedName>
</protein>
<dbReference type="Proteomes" id="UP000236547">
    <property type="component" value="Unassembled WGS sequence"/>
</dbReference>
<evidence type="ECO:0000313" key="5">
    <source>
        <dbReference type="Proteomes" id="UP000248729"/>
    </source>
</evidence>
<proteinExistence type="predicted"/>
<evidence type="ECO:0000256" key="1">
    <source>
        <dbReference type="SAM" id="Phobius"/>
    </source>
</evidence>
<dbReference type="PANTHER" id="PTHR35867:SF1">
    <property type="entry name" value="PROTEIN RSEC"/>
    <property type="match status" value="1"/>
</dbReference>